<sequence>MPDGHLVLHCGPSRRRKLKAWVLLRLRYGFQAARGDEGRLLVWGEIRLRVRQGRALVLVSDSDAGDVLLRGLCGEL</sequence>
<dbReference type="EMBL" id="PSNW01000002">
    <property type="protein sequence ID" value="PPE75136.1"/>
    <property type="molecule type" value="Genomic_DNA"/>
</dbReference>
<keyword evidence="2" id="KW-1185">Reference proteome</keyword>
<reference evidence="1 2" key="1">
    <citation type="submission" date="2018-02" db="EMBL/GenBank/DDBJ databases">
        <title>Genome sequencing of Solimonas sp. HR-BB.</title>
        <authorList>
            <person name="Lee Y."/>
            <person name="Jeon C.O."/>
        </authorList>
    </citation>
    <scope>NUCLEOTIDE SEQUENCE [LARGE SCALE GENOMIC DNA]</scope>
    <source>
        <strain evidence="1 2">HR-BB</strain>
    </source>
</reference>
<organism evidence="1 2">
    <name type="scientific">Solimonas fluminis</name>
    <dbReference type="NCBI Taxonomy" id="2086571"/>
    <lineage>
        <taxon>Bacteria</taxon>
        <taxon>Pseudomonadati</taxon>
        <taxon>Pseudomonadota</taxon>
        <taxon>Gammaproteobacteria</taxon>
        <taxon>Nevskiales</taxon>
        <taxon>Nevskiaceae</taxon>
        <taxon>Solimonas</taxon>
    </lineage>
</organism>
<proteinExistence type="predicted"/>
<evidence type="ECO:0000313" key="1">
    <source>
        <dbReference type="EMBL" id="PPE75136.1"/>
    </source>
</evidence>
<name>A0A2S5TJG5_9GAMM</name>
<dbReference type="AlphaFoldDB" id="A0A2S5TJG5"/>
<accession>A0A2S5TJG5</accession>
<evidence type="ECO:0000313" key="2">
    <source>
        <dbReference type="Proteomes" id="UP000238220"/>
    </source>
</evidence>
<dbReference type="Proteomes" id="UP000238220">
    <property type="component" value="Unassembled WGS sequence"/>
</dbReference>
<protein>
    <submittedName>
        <fullName evidence="1">Uncharacterized protein</fullName>
    </submittedName>
</protein>
<gene>
    <name evidence="1" type="ORF">C3942_05520</name>
</gene>
<comment type="caution">
    <text evidence="1">The sequence shown here is derived from an EMBL/GenBank/DDBJ whole genome shotgun (WGS) entry which is preliminary data.</text>
</comment>